<dbReference type="InterPro" id="IPR012902">
    <property type="entry name" value="N_methyl_site"/>
</dbReference>
<dbReference type="Pfam" id="PF07963">
    <property type="entry name" value="N_methyl"/>
    <property type="match status" value="1"/>
</dbReference>
<evidence type="ECO:0000313" key="2">
    <source>
        <dbReference type="EMBL" id="NIA52663.1"/>
    </source>
</evidence>
<keyword evidence="1" id="KW-1133">Transmembrane helix</keyword>
<sequence length="168" mass="17004">MKVSIKNNAQGGFTLIELIVVIVILGILAATALPKFASMAGDARWASVNAARGALSSTAAMAHAKFLVDPAVASAGKLTVENVTMTLTNGYPAADGYVAAAAGLTDGVDYKVYTKHVNPNDPPVGTNAISLVPISIDGTATATTCYVSYDASTSPPTVTANGNATKCN</sequence>
<dbReference type="PANTHER" id="PTHR30093:SF7">
    <property type="entry name" value="MSHA MAJOR PILIN SUBUNIT MSHA"/>
    <property type="match status" value="1"/>
</dbReference>
<evidence type="ECO:0000313" key="3">
    <source>
        <dbReference type="Proteomes" id="UP000716322"/>
    </source>
</evidence>
<dbReference type="PANTHER" id="PTHR30093">
    <property type="entry name" value="GENERAL SECRETION PATHWAY PROTEIN G"/>
    <property type="match status" value="1"/>
</dbReference>
<comment type="caution">
    <text evidence="2">The sequence shown here is derived from an EMBL/GenBank/DDBJ whole genome shotgun (WGS) entry which is preliminary data.</text>
</comment>
<dbReference type="RefSeq" id="WP_166856478.1">
    <property type="nucleotide sequence ID" value="NZ_JAAQOM010000002.1"/>
</dbReference>
<evidence type="ECO:0000256" key="1">
    <source>
        <dbReference type="SAM" id="Phobius"/>
    </source>
</evidence>
<dbReference type="PROSITE" id="PS00409">
    <property type="entry name" value="PROKAR_NTER_METHYL"/>
    <property type="match status" value="1"/>
</dbReference>
<dbReference type="NCBIfam" id="TIGR02532">
    <property type="entry name" value="IV_pilin_GFxxxE"/>
    <property type="match status" value="1"/>
</dbReference>
<dbReference type="InterPro" id="IPR045584">
    <property type="entry name" value="Pilin-like"/>
</dbReference>
<keyword evidence="3" id="KW-1185">Reference proteome</keyword>
<dbReference type="SUPFAM" id="SSF54523">
    <property type="entry name" value="Pili subunits"/>
    <property type="match status" value="1"/>
</dbReference>
<protein>
    <submittedName>
        <fullName evidence="2">Type II secretion system protein</fullName>
    </submittedName>
</protein>
<gene>
    <name evidence="2" type="ORF">HAV22_03190</name>
</gene>
<reference evidence="2 3" key="1">
    <citation type="submission" date="2020-03" db="EMBL/GenBank/DDBJ databases">
        <title>Genome sequence of strain Massilia sp. TW-1.</title>
        <authorList>
            <person name="Chaudhary D.K."/>
        </authorList>
    </citation>
    <scope>NUCLEOTIDE SEQUENCE [LARGE SCALE GENOMIC DNA]</scope>
    <source>
        <strain evidence="2 3">TW-1</strain>
    </source>
</reference>
<name>A0ABX0P7W0_9BURK</name>
<organism evidence="2 3">
    <name type="scientific">Telluria antibiotica</name>
    <dbReference type="NCBI Taxonomy" id="2717319"/>
    <lineage>
        <taxon>Bacteria</taxon>
        <taxon>Pseudomonadati</taxon>
        <taxon>Pseudomonadota</taxon>
        <taxon>Betaproteobacteria</taxon>
        <taxon>Burkholderiales</taxon>
        <taxon>Oxalobacteraceae</taxon>
        <taxon>Telluria group</taxon>
        <taxon>Telluria</taxon>
    </lineage>
</organism>
<feature type="transmembrane region" description="Helical" evidence="1">
    <location>
        <begin position="12"/>
        <end position="33"/>
    </location>
</feature>
<dbReference type="Proteomes" id="UP000716322">
    <property type="component" value="Unassembled WGS sequence"/>
</dbReference>
<keyword evidence="1" id="KW-0812">Transmembrane</keyword>
<keyword evidence="1" id="KW-0472">Membrane</keyword>
<dbReference type="Gene3D" id="3.30.700.10">
    <property type="entry name" value="Glycoprotein, Type 4 Pilin"/>
    <property type="match status" value="1"/>
</dbReference>
<accession>A0ABX0P7W0</accession>
<proteinExistence type="predicted"/>
<dbReference type="EMBL" id="JAAQOM010000002">
    <property type="protein sequence ID" value="NIA52663.1"/>
    <property type="molecule type" value="Genomic_DNA"/>
</dbReference>